<dbReference type="SFLD" id="SFLDS00003">
    <property type="entry name" value="Haloacid_Dehalogenase"/>
    <property type="match status" value="1"/>
</dbReference>
<dbReference type="GO" id="GO:0008967">
    <property type="term" value="F:phosphoglycolate phosphatase activity"/>
    <property type="evidence" value="ECO:0007669"/>
    <property type="project" value="TreeGrafter"/>
</dbReference>
<dbReference type="Proteomes" id="UP000306192">
    <property type="component" value="Unassembled WGS sequence"/>
</dbReference>
<dbReference type="InterPro" id="IPR036412">
    <property type="entry name" value="HAD-like_sf"/>
</dbReference>
<dbReference type="EMBL" id="QYRT01000045">
    <property type="protein sequence ID" value="TIH31513.1"/>
    <property type="molecule type" value="Genomic_DNA"/>
</dbReference>
<reference evidence="1 2" key="1">
    <citation type="journal article" date="2019" name="Microorganisms">
        <title>Systematic Affiliation and Genome Analysis of Subtercola vilae DB165(T) with Particular Emphasis on Cold Adaptation of an Isolate from a High-Altitude Cold Volcano Lake.</title>
        <authorList>
            <person name="Villalobos A.S."/>
            <person name="Wiese J."/>
            <person name="Imhoff J.F."/>
            <person name="Dorador C."/>
            <person name="Keller A."/>
            <person name="Hentschel U."/>
        </authorList>
    </citation>
    <scope>NUCLEOTIDE SEQUENCE [LARGE SCALE GENOMIC DNA]</scope>
    <source>
        <strain evidence="1 2">DB165</strain>
    </source>
</reference>
<dbReference type="InterPro" id="IPR050155">
    <property type="entry name" value="HAD-like_hydrolase_sf"/>
</dbReference>
<dbReference type="SFLD" id="SFLDG01129">
    <property type="entry name" value="C1.5:_HAD__Beta-PGM__Phosphata"/>
    <property type="match status" value="1"/>
</dbReference>
<dbReference type="InterPro" id="IPR023198">
    <property type="entry name" value="PGP-like_dom2"/>
</dbReference>
<dbReference type="SUPFAM" id="SSF56784">
    <property type="entry name" value="HAD-like"/>
    <property type="match status" value="1"/>
</dbReference>
<sequence>MIELVAFDMAGTTIDDHGLVYVALADAVVETGASLADDDLQNWMGTDKVAAITALMRLGGVEPEAPRVAAAFDRFKQILGDSYRAHPPVGLPGVEELFRQLAARGVAVALTTGFSDDVAGPLLESLGWSAGSGCSHLLDAVVTTSHVVRGRPAPYLIHHAMERVGAADVSTVLAVGDTVVDLLAAHHAGVRGIGVLTGGLTRAELAEHPHHAILDSAADLLTLSALF</sequence>
<dbReference type="GO" id="GO:0005829">
    <property type="term" value="C:cytosol"/>
    <property type="evidence" value="ECO:0007669"/>
    <property type="project" value="TreeGrafter"/>
</dbReference>
<keyword evidence="2" id="KW-1185">Reference proteome</keyword>
<organism evidence="1 2">
    <name type="scientific">Subtercola vilae</name>
    <dbReference type="NCBI Taxonomy" id="2056433"/>
    <lineage>
        <taxon>Bacteria</taxon>
        <taxon>Bacillati</taxon>
        <taxon>Actinomycetota</taxon>
        <taxon>Actinomycetes</taxon>
        <taxon>Micrococcales</taxon>
        <taxon>Microbacteriaceae</taxon>
        <taxon>Subtercola</taxon>
    </lineage>
</organism>
<gene>
    <name evidence="1" type="ORF">D4765_16410</name>
</gene>
<evidence type="ECO:0000313" key="2">
    <source>
        <dbReference type="Proteomes" id="UP000306192"/>
    </source>
</evidence>
<dbReference type="Gene3D" id="1.10.150.240">
    <property type="entry name" value="Putative phosphatase, domain 2"/>
    <property type="match status" value="1"/>
</dbReference>
<dbReference type="PANTHER" id="PTHR43434">
    <property type="entry name" value="PHOSPHOGLYCOLATE PHOSPHATASE"/>
    <property type="match status" value="1"/>
</dbReference>
<dbReference type="Gene3D" id="3.40.50.1000">
    <property type="entry name" value="HAD superfamily/HAD-like"/>
    <property type="match status" value="1"/>
</dbReference>
<dbReference type="AlphaFoldDB" id="A0A4T2BJ03"/>
<dbReference type="NCBIfam" id="TIGR03351">
    <property type="entry name" value="PhnX-like"/>
    <property type="match status" value="1"/>
</dbReference>
<dbReference type="Pfam" id="PF00702">
    <property type="entry name" value="Hydrolase"/>
    <property type="match status" value="1"/>
</dbReference>
<dbReference type="OrthoDB" id="5504491at2"/>
<protein>
    <submittedName>
        <fullName evidence="1">Phosphonatase-like hydrolase</fullName>
    </submittedName>
</protein>
<name>A0A4T2BJ03_9MICO</name>
<evidence type="ECO:0000313" key="1">
    <source>
        <dbReference type="EMBL" id="TIH31513.1"/>
    </source>
</evidence>
<accession>A0A4T2BJ03</accession>
<keyword evidence="1" id="KW-0378">Hydrolase</keyword>
<comment type="caution">
    <text evidence="1">The sequence shown here is derived from an EMBL/GenBank/DDBJ whole genome shotgun (WGS) entry which is preliminary data.</text>
</comment>
<dbReference type="GO" id="GO:0006281">
    <property type="term" value="P:DNA repair"/>
    <property type="evidence" value="ECO:0007669"/>
    <property type="project" value="TreeGrafter"/>
</dbReference>
<dbReference type="PANTHER" id="PTHR43434:SF19">
    <property type="entry name" value="PHOSPHONOACETALDEHYDE HYDROLASE"/>
    <property type="match status" value="1"/>
</dbReference>
<dbReference type="InterPro" id="IPR022468">
    <property type="entry name" value="PhnX-like"/>
</dbReference>
<proteinExistence type="predicted"/>
<dbReference type="InterPro" id="IPR023214">
    <property type="entry name" value="HAD_sf"/>
</dbReference>